<organism evidence="2 3">
    <name type="scientific">Hyella patelloides LEGE 07179</name>
    <dbReference type="NCBI Taxonomy" id="945734"/>
    <lineage>
        <taxon>Bacteria</taxon>
        <taxon>Bacillati</taxon>
        <taxon>Cyanobacteriota</taxon>
        <taxon>Cyanophyceae</taxon>
        <taxon>Pleurocapsales</taxon>
        <taxon>Hyellaceae</taxon>
        <taxon>Hyella</taxon>
    </lineage>
</organism>
<dbReference type="AlphaFoldDB" id="A0A563VMY4"/>
<accession>A0A563VMY4</accession>
<name>A0A563VMY4_9CYAN</name>
<keyword evidence="3" id="KW-1185">Reference proteome</keyword>
<protein>
    <submittedName>
        <fullName evidence="2">Uncharacterized protein</fullName>
    </submittedName>
</protein>
<reference evidence="2 3" key="1">
    <citation type="submission" date="2019-01" db="EMBL/GenBank/DDBJ databases">
        <authorList>
            <person name="Brito A."/>
        </authorList>
    </citation>
    <scope>NUCLEOTIDE SEQUENCE [LARGE SCALE GENOMIC DNA]</scope>
    <source>
        <strain evidence="2">1</strain>
    </source>
</reference>
<keyword evidence="1" id="KW-0812">Transmembrane</keyword>
<sequence length="87" mass="10089">MSDGSTKRQGESYTVCSPVNKCAIFMWISSTNQIKSYKMIDKVRYYVTCQHTDSLSLSYLDTSRIHVYQVHINFLLILVPLSYFLLP</sequence>
<dbReference type="EMBL" id="CAACVJ010000076">
    <property type="protein sequence ID" value="VEP12816.1"/>
    <property type="molecule type" value="Genomic_DNA"/>
</dbReference>
<evidence type="ECO:0000256" key="1">
    <source>
        <dbReference type="SAM" id="Phobius"/>
    </source>
</evidence>
<evidence type="ECO:0000313" key="2">
    <source>
        <dbReference type="EMBL" id="VEP12816.1"/>
    </source>
</evidence>
<proteinExistence type="predicted"/>
<keyword evidence="1" id="KW-1133">Transmembrane helix</keyword>
<evidence type="ECO:0000313" key="3">
    <source>
        <dbReference type="Proteomes" id="UP000320055"/>
    </source>
</evidence>
<gene>
    <name evidence="2" type="ORF">H1P_1670008</name>
</gene>
<keyword evidence="1" id="KW-0472">Membrane</keyword>
<dbReference type="Proteomes" id="UP000320055">
    <property type="component" value="Unassembled WGS sequence"/>
</dbReference>
<feature type="transmembrane region" description="Helical" evidence="1">
    <location>
        <begin position="65"/>
        <end position="86"/>
    </location>
</feature>